<keyword evidence="1" id="KW-0472">Membrane</keyword>
<gene>
    <name evidence="2" type="ORF">DW026_13595</name>
</gene>
<evidence type="ECO:0000256" key="1">
    <source>
        <dbReference type="SAM" id="Phobius"/>
    </source>
</evidence>
<comment type="caution">
    <text evidence="2">The sequence shown here is derived from an EMBL/GenBank/DDBJ whole genome shotgun (WGS) entry which is preliminary data.</text>
</comment>
<feature type="transmembrane region" description="Helical" evidence="1">
    <location>
        <begin position="80"/>
        <end position="101"/>
    </location>
</feature>
<protein>
    <submittedName>
        <fullName evidence="2">Uncharacterized protein</fullName>
    </submittedName>
</protein>
<name>A0AA92V9K0_9BACT</name>
<keyword evidence="1" id="KW-0812">Transmembrane</keyword>
<keyword evidence="1" id="KW-1133">Transmembrane helix</keyword>
<sequence>MNKIYIISFWLVCGLLIACLVKWMNPKDIDALLKYSFPFTFAMFSLNFSAISACSNALLKYKELHQSKNVEIVVQEMKENMMAMLLGIICVFIVSILKSAIDNQFFEIVCNAVIFAVLIMYLHLIVDIAMAFFRIIEK</sequence>
<feature type="transmembrane region" description="Helical" evidence="1">
    <location>
        <begin position="37"/>
        <end position="59"/>
    </location>
</feature>
<evidence type="ECO:0000313" key="3">
    <source>
        <dbReference type="Proteomes" id="UP000283672"/>
    </source>
</evidence>
<dbReference type="RefSeq" id="WP_118416994.1">
    <property type="nucleotide sequence ID" value="NZ_QROP01000053.1"/>
</dbReference>
<accession>A0AA92V9K0</accession>
<dbReference type="PROSITE" id="PS51257">
    <property type="entry name" value="PROKAR_LIPOPROTEIN"/>
    <property type="match status" value="1"/>
</dbReference>
<reference evidence="2 3" key="1">
    <citation type="submission" date="2018-08" db="EMBL/GenBank/DDBJ databases">
        <title>A genome reference for cultivated species of the human gut microbiota.</title>
        <authorList>
            <person name="Zou Y."/>
            <person name="Xue W."/>
            <person name="Luo G."/>
        </authorList>
    </citation>
    <scope>NUCLEOTIDE SEQUENCE [LARGE SCALE GENOMIC DNA]</scope>
    <source>
        <strain evidence="2 3">AF38-11</strain>
    </source>
</reference>
<dbReference type="EMBL" id="QROP01000053">
    <property type="protein sequence ID" value="RHL33925.1"/>
    <property type="molecule type" value="Genomic_DNA"/>
</dbReference>
<dbReference type="Proteomes" id="UP000283672">
    <property type="component" value="Unassembled WGS sequence"/>
</dbReference>
<dbReference type="AlphaFoldDB" id="A0AA92V9K0"/>
<organism evidence="2 3">
    <name type="scientific">Segatella copri</name>
    <dbReference type="NCBI Taxonomy" id="165179"/>
    <lineage>
        <taxon>Bacteria</taxon>
        <taxon>Pseudomonadati</taxon>
        <taxon>Bacteroidota</taxon>
        <taxon>Bacteroidia</taxon>
        <taxon>Bacteroidales</taxon>
        <taxon>Prevotellaceae</taxon>
        <taxon>Segatella</taxon>
    </lineage>
</organism>
<evidence type="ECO:0000313" key="2">
    <source>
        <dbReference type="EMBL" id="RHL33925.1"/>
    </source>
</evidence>
<feature type="transmembrane region" description="Helical" evidence="1">
    <location>
        <begin position="113"/>
        <end position="136"/>
    </location>
</feature>
<feature type="transmembrane region" description="Helical" evidence="1">
    <location>
        <begin position="7"/>
        <end position="25"/>
    </location>
</feature>
<proteinExistence type="predicted"/>